<dbReference type="InterPro" id="IPR002173">
    <property type="entry name" value="Carboh/pur_kinase_PfkB_CS"/>
</dbReference>
<dbReference type="Gene3D" id="3.40.1190.20">
    <property type="match status" value="1"/>
</dbReference>
<dbReference type="GO" id="GO:0005524">
    <property type="term" value="F:ATP binding"/>
    <property type="evidence" value="ECO:0007669"/>
    <property type="project" value="UniProtKB-UniRule"/>
</dbReference>
<evidence type="ECO:0000256" key="5">
    <source>
        <dbReference type="ARBA" id="ARBA00022726"/>
    </source>
</evidence>
<dbReference type="InterPro" id="IPR029056">
    <property type="entry name" value="Ribokinase-like"/>
</dbReference>
<comment type="cofactor">
    <cofactor evidence="10">
        <name>Mg(2+)</name>
        <dbReference type="ChEBI" id="CHEBI:18420"/>
    </cofactor>
    <text evidence="10">Binds 3 Mg(2+) ions per subunit.</text>
</comment>
<dbReference type="GO" id="GO:0006166">
    <property type="term" value="P:purine ribonucleoside salvage"/>
    <property type="evidence" value="ECO:0007669"/>
    <property type="project" value="UniProtKB-KW"/>
</dbReference>
<dbReference type="InterPro" id="IPR001805">
    <property type="entry name" value="Adenokinase"/>
</dbReference>
<comment type="pathway">
    <text evidence="1 10">Purine metabolism; AMP biosynthesis via salvage pathway; AMP from adenosine: step 1/1.</text>
</comment>
<dbReference type="OrthoDB" id="432447at2759"/>
<dbReference type="GeneID" id="115889411"/>
<evidence type="ECO:0000259" key="11">
    <source>
        <dbReference type="Pfam" id="PF00294"/>
    </source>
</evidence>
<keyword evidence="10" id="KW-0460">Magnesium</keyword>
<dbReference type="PROSITE" id="PS00584">
    <property type="entry name" value="PFKB_KINASES_2"/>
    <property type="match status" value="1"/>
</dbReference>
<keyword evidence="4 10" id="KW-0808">Transferase</keyword>
<evidence type="ECO:0000313" key="12">
    <source>
        <dbReference type="Proteomes" id="UP000504635"/>
    </source>
</evidence>
<dbReference type="Gene3D" id="3.30.1110.10">
    <property type="match status" value="1"/>
</dbReference>
<dbReference type="InterPro" id="IPR011611">
    <property type="entry name" value="PfkB_dom"/>
</dbReference>
<keyword evidence="10" id="KW-0539">Nucleus</keyword>
<keyword evidence="8 10" id="KW-0067">ATP-binding</keyword>
<dbReference type="KEGG" id="soy:115889411"/>
<reference evidence="13" key="1">
    <citation type="submission" date="2025-08" db="UniProtKB">
        <authorList>
            <consortium name="RefSeq"/>
        </authorList>
    </citation>
    <scope>IDENTIFICATION</scope>
    <source>
        <tissue evidence="13">Gonads</tissue>
    </source>
</reference>
<dbReference type="GO" id="GO:0004001">
    <property type="term" value="F:adenosine kinase activity"/>
    <property type="evidence" value="ECO:0007669"/>
    <property type="project" value="UniProtKB-UniRule"/>
</dbReference>
<dbReference type="GO" id="GO:0044209">
    <property type="term" value="P:AMP salvage"/>
    <property type="evidence" value="ECO:0007669"/>
    <property type="project" value="UniProtKB-UniRule"/>
</dbReference>
<sequence length="353" mass="39600">MKSILAFGNPLLDLTISSQNYVRKLVEKYNLQKDGQKEISQDEMRLLSKDIQGYETHLSAGGCCQNSLRVLQWILHGKCQASIFGSVGNDTEAKLLQNFLQSDGLQTRYVEQPALPTGKTIALVDGIYRSLVAHIGAAEVFPLQTLVQYKNFNSIFDSSDIIFLEAYFLTNRFETAKYVVDLAKKKCKIVAFNLGGEYIFEVIPEEIKYMVKHSDILFGNCYEFDALKVLLNYSSRESMAADLLQQEKLNTQYSKTLIITNGDQPVTCFYETEKIEFLPPLMKESDIKDTVGAGDAFIGGYLAGLCTSKTLQQCTRIAFYAASNILKQHGCTIPKYKSTILTSNDFSFASELQ</sequence>
<dbReference type="SUPFAM" id="SSF53613">
    <property type="entry name" value="Ribokinase-like"/>
    <property type="match status" value="1"/>
</dbReference>
<evidence type="ECO:0000256" key="8">
    <source>
        <dbReference type="ARBA" id="ARBA00022840"/>
    </source>
</evidence>
<accession>A0A6J2YMP8</accession>
<proteinExistence type="inferred from homology"/>
<feature type="active site" description="Proton acceptor" evidence="9">
    <location>
        <position position="295"/>
    </location>
</feature>
<dbReference type="EC" id="2.7.1.20" evidence="3 10"/>
<comment type="function">
    <text evidence="10">ATP dependent phosphorylation of adenosine and other related nucleoside analogs to monophosphate derivatives.</text>
</comment>
<dbReference type="Pfam" id="PF00294">
    <property type="entry name" value="PfkB"/>
    <property type="match status" value="1"/>
</dbReference>
<dbReference type="UniPathway" id="UPA00588">
    <property type="reaction ID" value="UER00659"/>
</dbReference>
<evidence type="ECO:0000256" key="2">
    <source>
        <dbReference type="ARBA" id="ARBA00010688"/>
    </source>
</evidence>
<keyword evidence="12" id="KW-1185">Reference proteome</keyword>
<dbReference type="PANTHER" id="PTHR45769:SF3">
    <property type="entry name" value="ADENOSINE KINASE"/>
    <property type="match status" value="1"/>
</dbReference>
<keyword evidence="6 10" id="KW-0547">Nucleotide-binding</keyword>
<dbReference type="Proteomes" id="UP000504635">
    <property type="component" value="Unplaced"/>
</dbReference>
<keyword evidence="7 10" id="KW-0418">Kinase</keyword>
<dbReference type="GO" id="GO:0005829">
    <property type="term" value="C:cytosol"/>
    <property type="evidence" value="ECO:0007669"/>
    <property type="project" value="TreeGrafter"/>
</dbReference>
<organism evidence="12 13">
    <name type="scientific">Sitophilus oryzae</name>
    <name type="common">Rice weevil</name>
    <name type="synonym">Curculio oryzae</name>
    <dbReference type="NCBI Taxonomy" id="7048"/>
    <lineage>
        <taxon>Eukaryota</taxon>
        <taxon>Metazoa</taxon>
        <taxon>Ecdysozoa</taxon>
        <taxon>Arthropoda</taxon>
        <taxon>Hexapoda</taxon>
        <taxon>Insecta</taxon>
        <taxon>Pterygota</taxon>
        <taxon>Neoptera</taxon>
        <taxon>Endopterygota</taxon>
        <taxon>Coleoptera</taxon>
        <taxon>Polyphaga</taxon>
        <taxon>Cucujiformia</taxon>
        <taxon>Curculionidae</taxon>
        <taxon>Dryophthorinae</taxon>
        <taxon>Sitophilus</taxon>
    </lineage>
</organism>
<evidence type="ECO:0000256" key="3">
    <source>
        <dbReference type="ARBA" id="ARBA00012119"/>
    </source>
</evidence>
<comment type="catalytic activity">
    <reaction evidence="10">
        <text>adenosine + ATP = AMP + ADP + H(+)</text>
        <dbReference type="Rhea" id="RHEA:20824"/>
        <dbReference type="ChEBI" id="CHEBI:15378"/>
        <dbReference type="ChEBI" id="CHEBI:16335"/>
        <dbReference type="ChEBI" id="CHEBI:30616"/>
        <dbReference type="ChEBI" id="CHEBI:456215"/>
        <dbReference type="ChEBI" id="CHEBI:456216"/>
        <dbReference type="EC" id="2.7.1.20"/>
    </reaction>
</comment>
<evidence type="ECO:0000256" key="7">
    <source>
        <dbReference type="ARBA" id="ARBA00022777"/>
    </source>
</evidence>
<comment type="similarity">
    <text evidence="2 10">Belongs to the carbohydrate kinase PfkB family.</text>
</comment>
<gene>
    <name evidence="13" type="primary">LOC115889411</name>
</gene>
<comment type="subcellular location">
    <subcellularLocation>
        <location evidence="10">Nucleus</location>
    </subcellularLocation>
</comment>
<keyword evidence="5 10" id="KW-0660">Purine salvage</keyword>
<name>A0A6J2YMP8_SITOR</name>
<evidence type="ECO:0000256" key="9">
    <source>
        <dbReference type="PIRSR" id="PIRSR601805-1"/>
    </source>
</evidence>
<comment type="subunit">
    <text evidence="10">Monomer.</text>
</comment>
<dbReference type="InParanoid" id="A0A6J2YMP8"/>
<evidence type="ECO:0000256" key="6">
    <source>
        <dbReference type="ARBA" id="ARBA00022741"/>
    </source>
</evidence>
<feature type="domain" description="Carbohydrate kinase PfkB" evidence="11">
    <location>
        <begin position="52"/>
        <end position="334"/>
    </location>
</feature>
<dbReference type="RefSeq" id="XP_030765258.1">
    <property type="nucleotide sequence ID" value="XM_030909398.1"/>
</dbReference>
<dbReference type="GO" id="GO:0005634">
    <property type="term" value="C:nucleus"/>
    <property type="evidence" value="ECO:0007669"/>
    <property type="project" value="UniProtKB-SubCell"/>
</dbReference>
<dbReference type="GO" id="GO:0006144">
    <property type="term" value="P:purine nucleobase metabolic process"/>
    <property type="evidence" value="ECO:0007669"/>
    <property type="project" value="TreeGrafter"/>
</dbReference>
<dbReference type="CDD" id="cd01168">
    <property type="entry name" value="adenosine_kinase"/>
    <property type="match status" value="1"/>
</dbReference>
<evidence type="ECO:0000256" key="4">
    <source>
        <dbReference type="ARBA" id="ARBA00022679"/>
    </source>
</evidence>
<dbReference type="PANTHER" id="PTHR45769">
    <property type="entry name" value="ADENOSINE KINASE"/>
    <property type="match status" value="1"/>
</dbReference>
<dbReference type="AlphaFoldDB" id="A0A6J2YMP8"/>
<evidence type="ECO:0000256" key="1">
    <source>
        <dbReference type="ARBA" id="ARBA00004801"/>
    </source>
</evidence>
<evidence type="ECO:0000313" key="13">
    <source>
        <dbReference type="RefSeq" id="XP_030765258.1"/>
    </source>
</evidence>
<protein>
    <recommendedName>
        <fullName evidence="3 10">Adenosine kinase</fullName>
        <shortName evidence="10">AK</shortName>
        <ecNumber evidence="3 10">2.7.1.20</ecNumber>
    </recommendedName>
    <alternativeName>
        <fullName evidence="10">Adenosine 5'-phosphotransferase</fullName>
    </alternativeName>
</protein>
<evidence type="ECO:0000256" key="10">
    <source>
        <dbReference type="RuleBase" id="RU368116"/>
    </source>
</evidence>